<dbReference type="EMBL" id="DVOL01000052">
    <property type="protein sequence ID" value="HIV10855.1"/>
    <property type="molecule type" value="Genomic_DNA"/>
</dbReference>
<name>A0A9D1T3U6_9FIRM</name>
<feature type="transmembrane region" description="Helical" evidence="1">
    <location>
        <begin position="33"/>
        <end position="51"/>
    </location>
</feature>
<comment type="caution">
    <text evidence="2">The sequence shown here is derived from an EMBL/GenBank/DDBJ whole genome shotgun (WGS) entry which is preliminary data.</text>
</comment>
<protein>
    <submittedName>
        <fullName evidence="2">Uncharacterized protein</fullName>
    </submittedName>
</protein>
<keyword evidence="1" id="KW-1133">Transmembrane helix</keyword>
<reference evidence="2" key="2">
    <citation type="journal article" date="2021" name="PeerJ">
        <title>Extensive microbial diversity within the chicken gut microbiome revealed by metagenomics and culture.</title>
        <authorList>
            <person name="Gilroy R."/>
            <person name="Ravi A."/>
            <person name="Getino M."/>
            <person name="Pursley I."/>
            <person name="Horton D.L."/>
            <person name="Alikhan N.F."/>
            <person name="Baker D."/>
            <person name="Gharbi K."/>
            <person name="Hall N."/>
            <person name="Watson M."/>
            <person name="Adriaenssens E.M."/>
            <person name="Foster-Nyarko E."/>
            <person name="Jarju S."/>
            <person name="Secka A."/>
            <person name="Antonio M."/>
            <person name="Oren A."/>
            <person name="Chaudhuri R.R."/>
            <person name="La Ragione R."/>
            <person name="Hildebrand F."/>
            <person name="Pallen M.J."/>
        </authorList>
    </citation>
    <scope>NUCLEOTIDE SEQUENCE</scope>
    <source>
        <strain evidence="2">1370</strain>
    </source>
</reference>
<evidence type="ECO:0000313" key="2">
    <source>
        <dbReference type="EMBL" id="HIV10855.1"/>
    </source>
</evidence>
<keyword evidence="1" id="KW-0472">Membrane</keyword>
<organism evidence="2 3">
    <name type="scientific">Candidatus Faeciplasma avium</name>
    <dbReference type="NCBI Taxonomy" id="2840798"/>
    <lineage>
        <taxon>Bacteria</taxon>
        <taxon>Bacillati</taxon>
        <taxon>Bacillota</taxon>
        <taxon>Clostridia</taxon>
        <taxon>Eubacteriales</taxon>
        <taxon>Oscillospiraceae</taxon>
        <taxon>Oscillospiraceae incertae sedis</taxon>
        <taxon>Candidatus Faeciplasma</taxon>
    </lineage>
</organism>
<evidence type="ECO:0000256" key="1">
    <source>
        <dbReference type="SAM" id="Phobius"/>
    </source>
</evidence>
<sequence length="421" mass="46270">MARESRKRSTGLPRLPKPVETIELEEGNSSRRLWIICGLLALSAALIFYAVSTLLRGESGYSVIEPSCEEPGAGQELTLNYCLGMSGSSPRLESREIALIYSTACDYIYRLLDPSQEYGSVKNLALLNNNPNETVSVDPELYSVLELIEASGTRSVYLSPLLIDYYNLFASSWDYEAMEFDPAFSSSQEGYFSEAASYINSREHIRLELEGEGRVRLLVSEEYLDFAEQNGIDEYIDLYQLKNAFTLDYLAGILRDAGYTYGYITSSEGYIVNLDDRSGEPHSISLIDYQEGAIKGAATVSYSSPVCGLYLRSFPSGELDGMRFYEYENGEIRTPYINPATGLCSDEISGIILGSREKSCSELAIAALELLSGGTAGEDAYSGSFSGEDGMIILSGSKIELYGGIFEIGTVTEGYSLEEVK</sequence>
<dbReference type="Proteomes" id="UP000823960">
    <property type="component" value="Unassembled WGS sequence"/>
</dbReference>
<reference evidence="2" key="1">
    <citation type="submission" date="2020-10" db="EMBL/GenBank/DDBJ databases">
        <authorList>
            <person name="Gilroy R."/>
        </authorList>
    </citation>
    <scope>NUCLEOTIDE SEQUENCE</scope>
    <source>
        <strain evidence="2">1370</strain>
    </source>
</reference>
<evidence type="ECO:0000313" key="3">
    <source>
        <dbReference type="Proteomes" id="UP000823960"/>
    </source>
</evidence>
<accession>A0A9D1T3U6</accession>
<gene>
    <name evidence="2" type="ORF">IAD28_04060</name>
</gene>
<dbReference type="AlphaFoldDB" id="A0A9D1T3U6"/>
<keyword evidence="1" id="KW-0812">Transmembrane</keyword>
<proteinExistence type="predicted"/>